<feature type="domain" description="LEM" evidence="2">
    <location>
        <begin position="216"/>
        <end position="260"/>
    </location>
</feature>
<dbReference type="PROSITE" id="PS50954">
    <property type="entry name" value="LEM"/>
    <property type="match status" value="1"/>
</dbReference>
<dbReference type="InterPro" id="IPR003887">
    <property type="entry name" value="LEM_dom"/>
</dbReference>
<dbReference type="InterPro" id="IPR011015">
    <property type="entry name" value="LEM/LEM-like_dom_sf"/>
</dbReference>
<keyword evidence="1" id="KW-0472">Membrane</keyword>
<accession>A0A815KJJ1</accession>
<dbReference type="Gene3D" id="1.10.720.40">
    <property type="match status" value="1"/>
</dbReference>
<keyword evidence="1" id="KW-1133">Transmembrane helix</keyword>
<evidence type="ECO:0000313" key="3">
    <source>
        <dbReference type="EMBL" id="CAF1394215.1"/>
    </source>
</evidence>
<comment type="caution">
    <text evidence="3">The sequence shown here is derived from an EMBL/GenBank/DDBJ whole genome shotgun (WGS) entry which is preliminary data.</text>
</comment>
<dbReference type="OrthoDB" id="6363067at2759"/>
<dbReference type="SUPFAM" id="SSF63451">
    <property type="entry name" value="LEM domain"/>
    <property type="match status" value="1"/>
</dbReference>
<proteinExistence type="predicted"/>
<gene>
    <name evidence="3" type="ORF">RFH988_LOCUS34497</name>
</gene>
<dbReference type="CDD" id="cd12934">
    <property type="entry name" value="LEM"/>
    <property type="match status" value="1"/>
</dbReference>
<dbReference type="AlphaFoldDB" id="A0A815KJJ1"/>
<dbReference type="SMART" id="SM00540">
    <property type="entry name" value="LEM"/>
    <property type="match status" value="1"/>
</dbReference>
<evidence type="ECO:0000256" key="1">
    <source>
        <dbReference type="SAM" id="Phobius"/>
    </source>
</evidence>
<dbReference type="EMBL" id="CAJNOO010004796">
    <property type="protein sequence ID" value="CAF1394215.1"/>
    <property type="molecule type" value="Genomic_DNA"/>
</dbReference>
<dbReference type="Pfam" id="PF03020">
    <property type="entry name" value="LEM"/>
    <property type="match status" value="1"/>
</dbReference>
<protein>
    <recommendedName>
        <fullName evidence="2">LEM domain-containing protein</fullName>
    </recommendedName>
</protein>
<name>A0A815KJJ1_9BILA</name>
<reference evidence="3" key="1">
    <citation type="submission" date="2021-02" db="EMBL/GenBank/DDBJ databases">
        <authorList>
            <person name="Nowell W R."/>
        </authorList>
    </citation>
    <scope>NUCLEOTIDE SEQUENCE</scope>
</reference>
<evidence type="ECO:0000313" key="4">
    <source>
        <dbReference type="Proteomes" id="UP000663882"/>
    </source>
</evidence>
<organism evidence="3 4">
    <name type="scientific">Rotaria sordida</name>
    <dbReference type="NCBI Taxonomy" id="392033"/>
    <lineage>
        <taxon>Eukaryota</taxon>
        <taxon>Metazoa</taxon>
        <taxon>Spiralia</taxon>
        <taxon>Gnathifera</taxon>
        <taxon>Rotifera</taxon>
        <taxon>Eurotatoria</taxon>
        <taxon>Bdelloidea</taxon>
        <taxon>Philodinida</taxon>
        <taxon>Philodinidae</taxon>
        <taxon>Rotaria</taxon>
    </lineage>
</organism>
<dbReference type="Proteomes" id="UP000663882">
    <property type="component" value="Unassembled WGS sequence"/>
</dbReference>
<keyword evidence="1" id="KW-0812">Transmembrane</keyword>
<feature type="transmembrane region" description="Helical" evidence="1">
    <location>
        <begin position="480"/>
        <end position="500"/>
    </location>
</feature>
<sequence>MSSFTRVVTRPPVDFDNPSRFTTHDYQVLTGLSLEQFNDLCNCIPKSSLYNTSNRTSRMAIGALLMKLRLALSHETLAVLLGLSDRKTVSNVLQSARVALMKHFVLQHLGFEHISRRTLIDQRTRPLAKILLADNNNDKAILVLDSTYIYLVQQSNELKQYIDALKDNPDKNIKWYNLDAAGALDDFPIFSYESLMDLTLGIYQLKQSQSLCKNKGVNVAKLNDLALRKSLTEHGLAVGPVTNHTRSIYQRKLLEVLTNETSEGKEDEIETEIPISKTPSRTIRSSITRTADNDITSSPGRLYTQDVQEPRTALTRVDIENKNKHNLSIYYPNVSNTKPKSEQTITHSYSPQRSSTKTELHHNTMSYGLRNSYDFQNDEPTIIRHEHKATPFCTTNISSGEIFSTNTNRYTKQSDMPTTTRNDLNEIRSRILTNTNEEKEIQIKKDLTPKKSTFINQSENKKLSNNNEKLDVPVKNNGTFLYSGITIAVALIVFVLYLWFEK</sequence>
<evidence type="ECO:0000259" key="2">
    <source>
        <dbReference type="PROSITE" id="PS50954"/>
    </source>
</evidence>